<accession>A0A934SNX0</accession>
<dbReference type="EMBL" id="JAEPBG010000002">
    <property type="protein sequence ID" value="MBK4734011.1"/>
    <property type="molecule type" value="Genomic_DNA"/>
</dbReference>
<proteinExistence type="predicted"/>
<protein>
    <submittedName>
        <fullName evidence="2">Uncharacterized protein</fullName>
    </submittedName>
</protein>
<keyword evidence="1" id="KW-0812">Transmembrane</keyword>
<dbReference type="AlphaFoldDB" id="A0A934SNX0"/>
<sequence length="170" mass="18589">MNDYSLHLTIAYVALAFLLLILCLATRWRAWIKIGMIALVTASYFIAQSAFQGMLGWPAAKSPPEKFVLLAVVAEEPDKERGTRGALYVWVNAMQGTKPAAEPRAYRLPYARDLHALLGEAMKKNRQGISQIGTLEAPAGGKGGAWFRLAADPNVKIRISDAPAPQLPEK</sequence>
<organism evidence="2 3">
    <name type="scientific">Noviherbaspirillum pedocola</name>
    <dbReference type="NCBI Taxonomy" id="2801341"/>
    <lineage>
        <taxon>Bacteria</taxon>
        <taxon>Pseudomonadati</taxon>
        <taxon>Pseudomonadota</taxon>
        <taxon>Betaproteobacteria</taxon>
        <taxon>Burkholderiales</taxon>
        <taxon>Oxalobacteraceae</taxon>
        <taxon>Noviherbaspirillum</taxon>
    </lineage>
</organism>
<gene>
    <name evidence="2" type="ORF">JJB74_05245</name>
</gene>
<evidence type="ECO:0000313" key="3">
    <source>
        <dbReference type="Proteomes" id="UP000622890"/>
    </source>
</evidence>
<feature type="transmembrane region" description="Helical" evidence="1">
    <location>
        <begin position="6"/>
        <end position="25"/>
    </location>
</feature>
<keyword evidence="1" id="KW-0472">Membrane</keyword>
<reference evidence="2" key="1">
    <citation type="submission" date="2021-01" db="EMBL/GenBank/DDBJ databases">
        <title>Genome sequence of strain Noviherbaspirillum sp. DKR-6.</title>
        <authorList>
            <person name="Chaudhary D.K."/>
        </authorList>
    </citation>
    <scope>NUCLEOTIDE SEQUENCE</scope>
    <source>
        <strain evidence="2">DKR-6</strain>
    </source>
</reference>
<comment type="caution">
    <text evidence="2">The sequence shown here is derived from an EMBL/GenBank/DDBJ whole genome shotgun (WGS) entry which is preliminary data.</text>
</comment>
<feature type="transmembrane region" description="Helical" evidence="1">
    <location>
        <begin position="37"/>
        <end position="57"/>
    </location>
</feature>
<keyword evidence="1" id="KW-1133">Transmembrane helix</keyword>
<evidence type="ECO:0000313" key="2">
    <source>
        <dbReference type="EMBL" id="MBK4734011.1"/>
    </source>
</evidence>
<dbReference type="Proteomes" id="UP000622890">
    <property type="component" value="Unassembled WGS sequence"/>
</dbReference>
<evidence type="ECO:0000256" key="1">
    <source>
        <dbReference type="SAM" id="Phobius"/>
    </source>
</evidence>
<name>A0A934SNX0_9BURK</name>
<dbReference type="RefSeq" id="WP_200590800.1">
    <property type="nucleotide sequence ID" value="NZ_JAEPBG010000002.1"/>
</dbReference>
<keyword evidence="3" id="KW-1185">Reference proteome</keyword>